<dbReference type="CDD" id="cd16325">
    <property type="entry name" value="LolA"/>
    <property type="match status" value="1"/>
</dbReference>
<feature type="compositionally biased region" description="Gly residues" evidence="2">
    <location>
        <begin position="179"/>
        <end position="190"/>
    </location>
</feature>
<gene>
    <name evidence="4" type="ORF">EOW65_13020</name>
</gene>
<sequence>MTLLRFALAPVFALVLAVPAMAGALSLDQISTYLNGLETAQADFLQVNADGSTAKGVLYIKRPGRVRFEYATDKTLVMASGGQVAIFDPKSNQPAEQYPLARTPLNLILAPKVDLGRAKMVVGRESDATTTTIVAQDPDHPEYGTIRLVFTDAPVALKQWIITDDSGAKTAVVLSGLKTGVGGGGGGGGKNTPAEPPHDGAR</sequence>
<feature type="chain" id="PRO_5019266109" evidence="3">
    <location>
        <begin position="23"/>
        <end position="202"/>
    </location>
</feature>
<keyword evidence="1 3" id="KW-0732">Signal</keyword>
<dbReference type="AlphaFoldDB" id="A0A443LBN5"/>
<protein>
    <submittedName>
        <fullName evidence="4">Outer membrane lipoprotein carrier protein LolA</fullName>
    </submittedName>
</protein>
<evidence type="ECO:0000256" key="2">
    <source>
        <dbReference type="SAM" id="MobiDB-lite"/>
    </source>
</evidence>
<dbReference type="PANTHER" id="PTHR35869">
    <property type="entry name" value="OUTER-MEMBRANE LIPOPROTEIN CARRIER PROTEIN"/>
    <property type="match status" value="1"/>
</dbReference>
<proteinExistence type="predicted"/>
<dbReference type="InterPro" id="IPR004564">
    <property type="entry name" value="OM_lipoprot_carrier_LolA-like"/>
</dbReference>
<name>A0A443LBN5_9RHOB</name>
<dbReference type="Proteomes" id="UP000286594">
    <property type="component" value="Unassembled WGS sequence"/>
</dbReference>
<dbReference type="EMBL" id="SAVB01000018">
    <property type="protein sequence ID" value="RWR46603.1"/>
    <property type="molecule type" value="Genomic_DNA"/>
</dbReference>
<feature type="signal peptide" evidence="3">
    <location>
        <begin position="1"/>
        <end position="22"/>
    </location>
</feature>
<dbReference type="RefSeq" id="WP_164880097.1">
    <property type="nucleotide sequence ID" value="NZ_SAVB01000018.1"/>
</dbReference>
<dbReference type="SUPFAM" id="SSF89392">
    <property type="entry name" value="Prokaryotic lipoproteins and lipoprotein localization factors"/>
    <property type="match status" value="1"/>
</dbReference>
<dbReference type="Pfam" id="PF03548">
    <property type="entry name" value="LolA"/>
    <property type="match status" value="1"/>
</dbReference>
<organism evidence="4 5">
    <name type="scientific">Paenirhodobacter ferrireducens</name>
    <dbReference type="NCBI Taxonomy" id="1215032"/>
    <lineage>
        <taxon>Bacteria</taxon>
        <taxon>Pseudomonadati</taxon>
        <taxon>Pseudomonadota</taxon>
        <taxon>Alphaproteobacteria</taxon>
        <taxon>Rhodobacterales</taxon>
        <taxon>Rhodobacter group</taxon>
        <taxon>Paenirhodobacter</taxon>
    </lineage>
</organism>
<evidence type="ECO:0000256" key="3">
    <source>
        <dbReference type="SAM" id="SignalP"/>
    </source>
</evidence>
<reference evidence="4 5" key="1">
    <citation type="submission" date="2019-01" db="EMBL/GenBank/DDBJ databases">
        <title>Sinorhodobacter populi sp. nov. isolated from the symptomatic bark tissue of Populus euramericana canker.</title>
        <authorList>
            <person name="Xu G."/>
        </authorList>
    </citation>
    <scope>NUCLEOTIDE SEQUENCE [LARGE SCALE GENOMIC DNA]</scope>
    <source>
        <strain evidence="4 5">CCTCC AB2012026</strain>
    </source>
</reference>
<accession>A0A443LBN5</accession>
<evidence type="ECO:0000313" key="4">
    <source>
        <dbReference type="EMBL" id="RWR46603.1"/>
    </source>
</evidence>
<dbReference type="InterPro" id="IPR029046">
    <property type="entry name" value="LolA/LolB/LppX"/>
</dbReference>
<dbReference type="PANTHER" id="PTHR35869:SF1">
    <property type="entry name" value="OUTER-MEMBRANE LIPOPROTEIN CARRIER PROTEIN"/>
    <property type="match status" value="1"/>
</dbReference>
<feature type="region of interest" description="Disordered" evidence="2">
    <location>
        <begin position="179"/>
        <end position="202"/>
    </location>
</feature>
<keyword evidence="5" id="KW-1185">Reference proteome</keyword>
<evidence type="ECO:0000256" key="1">
    <source>
        <dbReference type="ARBA" id="ARBA00022729"/>
    </source>
</evidence>
<evidence type="ECO:0000313" key="5">
    <source>
        <dbReference type="Proteomes" id="UP000286594"/>
    </source>
</evidence>
<keyword evidence="4" id="KW-0449">Lipoprotein</keyword>
<dbReference type="Gene3D" id="2.50.20.10">
    <property type="entry name" value="Lipoprotein localisation LolA/LolB/LppX"/>
    <property type="match status" value="1"/>
</dbReference>
<comment type="caution">
    <text evidence="4">The sequence shown here is derived from an EMBL/GenBank/DDBJ whole genome shotgun (WGS) entry which is preliminary data.</text>
</comment>
<feature type="non-terminal residue" evidence="4">
    <location>
        <position position="202"/>
    </location>
</feature>